<evidence type="ECO:0000313" key="2">
    <source>
        <dbReference type="Proteomes" id="UP000554482"/>
    </source>
</evidence>
<gene>
    <name evidence="1" type="ORF">FRX31_032333</name>
</gene>
<dbReference type="OrthoDB" id="1705416at2759"/>
<name>A0A7J6V033_THATH</name>
<proteinExistence type="predicted"/>
<dbReference type="PANTHER" id="PTHR43657">
    <property type="entry name" value="TRYPTOPHAN RNA-BINDING ATTENUATOR PROTEIN-LIKE PROTEIN"/>
    <property type="match status" value="1"/>
</dbReference>
<dbReference type="SUPFAM" id="SSF51219">
    <property type="entry name" value="TRAP-like"/>
    <property type="match status" value="1"/>
</dbReference>
<keyword evidence="2" id="KW-1185">Reference proteome</keyword>
<evidence type="ECO:0000313" key="1">
    <source>
        <dbReference type="EMBL" id="KAF5178081.1"/>
    </source>
</evidence>
<dbReference type="AlphaFoldDB" id="A0A7J6V033"/>
<accession>A0A7J6V033</accession>
<dbReference type="EMBL" id="JABWDY010040492">
    <property type="protein sequence ID" value="KAF5178081.1"/>
    <property type="molecule type" value="Genomic_DNA"/>
</dbReference>
<sequence>MPYTGSMCYMSGSIQMENVYLHENDGGMWQWLFGKSMTSVVLYNSGQNDGFVGIAAPSSVVRKHANIV</sequence>
<protein>
    <submittedName>
        <fullName evidence="1">Tryptophan rna-binding attenuator protein-like protein</fullName>
    </submittedName>
</protein>
<dbReference type="InterPro" id="IPR016031">
    <property type="entry name" value="Trp_RNA-bd_attenuator-like_dom"/>
</dbReference>
<dbReference type="Gene3D" id="3.60.160.10">
    <property type="entry name" value="Mitochondrial biogenesis AIM24"/>
    <property type="match status" value="1"/>
</dbReference>
<organism evidence="1 2">
    <name type="scientific">Thalictrum thalictroides</name>
    <name type="common">Rue-anemone</name>
    <name type="synonym">Anemone thalictroides</name>
    <dbReference type="NCBI Taxonomy" id="46969"/>
    <lineage>
        <taxon>Eukaryota</taxon>
        <taxon>Viridiplantae</taxon>
        <taxon>Streptophyta</taxon>
        <taxon>Embryophyta</taxon>
        <taxon>Tracheophyta</taxon>
        <taxon>Spermatophyta</taxon>
        <taxon>Magnoliopsida</taxon>
        <taxon>Ranunculales</taxon>
        <taxon>Ranunculaceae</taxon>
        <taxon>Thalictroideae</taxon>
        <taxon>Thalictrum</taxon>
    </lineage>
</organism>
<dbReference type="InterPro" id="IPR036983">
    <property type="entry name" value="AIM24_sf"/>
</dbReference>
<reference evidence="1 2" key="1">
    <citation type="submission" date="2020-06" db="EMBL/GenBank/DDBJ databases">
        <title>Transcriptomic and genomic resources for Thalictrum thalictroides and T. hernandezii: Facilitating candidate gene discovery in an emerging model plant lineage.</title>
        <authorList>
            <person name="Arias T."/>
            <person name="Riano-Pachon D.M."/>
            <person name="Di Stilio V.S."/>
        </authorList>
    </citation>
    <scope>NUCLEOTIDE SEQUENCE [LARGE SCALE GENOMIC DNA]</scope>
    <source>
        <strain evidence="2">cv. WT478/WT964</strain>
        <tissue evidence="1">Leaves</tissue>
    </source>
</reference>
<dbReference type="PANTHER" id="PTHR43657:SF1">
    <property type="entry name" value="ALTERED INHERITANCE OF MITOCHONDRIA PROTEIN 24, MITOCHONDRIAL"/>
    <property type="match status" value="1"/>
</dbReference>
<dbReference type="Proteomes" id="UP000554482">
    <property type="component" value="Unassembled WGS sequence"/>
</dbReference>
<comment type="caution">
    <text evidence="1">The sequence shown here is derived from an EMBL/GenBank/DDBJ whole genome shotgun (WGS) entry which is preliminary data.</text>
</comment>